<dbReference type="PANTHER" id="PTHR34473">
    <property type="entry name" value="UPF0699 TRANSMEMBRANE PROTEIN YDBS"/>
    <property type="match status" value="1"/>
</dbReference>
<feature type="domain" description="YdbS-like PH" evidence="3">
    <location>
        <begin position="442"/>
        <end position="516"/>
    </location>
</feature>
<dbReference type="InterPro" id="IPR005182">
    <property type="entry name" value="YdbS-like_PH"/>
</dbReference>
<dbReference type="InterPro" id="IPR014529">
    <property type="entry name" value="UCP026631"/>
</dbReference>
<feature type="transmembrane region" description="Helical" evidence="2">
    <location>
        <begin position="69"/>
        <end position="92"/>
    </location>
</feature>
<name>A0A2A9F1W0_9MICO</name>
<feature type="domain" description="YdbS-like PH" evidence="3">
    <location>
        <begin position="92"/>
        <end position="171"/>
    </location>
</feature>
<dbReference type="EMBL" id="PDJJ01000001">
    <property type="protein sequence ID" value="PFG44399.1"/>
    <property type="molecule type" value="Genomic_DNA"/>
</dbReference>
<evidence type="ECO:0000313" key="4">
    <source>
        <dbReference type="EMBL" id="PFG44399.1"/>
    </source>
</evidence>
<keyword evidence="2" id="KW-0472">Membrane</keyword>
<keyword evidence="2" id="KW-0812">Transmembrane</keyword>
<dbReference type="Proteomes" id="UP000224130">
    <property type="component" value="Unassembled WGS sequence"/>
</dbReference>
<dbReference type="OrthoDB" id="3190163at2"/>
<accession>A0A2A9F1W0</accession>
<dbReference type="RefSeq" id="WP_098464606.1">
    <property type="nucleotide sequence ID" value="NZ_PDJJ01000001.1"/>
</dbReference>
<keyword evidence="5" id="KW-1185">Reference proteome</keyword>
<evidence type="ECO:0000313" key="5">
    <source>
        <dbReference type="Proteomes" id="UP000224130"/>
    </source>
</evidence>
<dbReference type="PANTHER" id="PTHR34473:SF2">
    <property type="entry name" value="UPF0699 TRANSMEMBRANE PROTEIN YDBT"/>
    <property type="match status" value="1"/>
</dbReference>
<protein>
    <submittedName>
        <fullName evidence="4">Putative membrane protein</fullName>
    </submittedName>
</protein>
<organism evidence="4 5">
    <name type="scientific">Isoptericola jiangsuensis</name>
    <dbReference type="NCBI Taxonomy" id="548579"/>
    <lineage>
        <taxon>Bacteria</taxon>
        <taxon>Bacillati</taxon>
        <taxon>Actinomycetota</taxon>
        <taxon>Actinomycetes</taxon>
        <taxon>Micrococcales</taxon>
        <taxon>Promicromonosporaceae</taxon>
        <taxon>Isoptericola</taxon>
    </lineage>
</organism>
<proteinExistence type="predicted"/>
<dbReference type="Pfam" id="PF03703">
    <property type="entry name" value="bPH_2"/>
    <property type="match status" value="3"/>
</dbReference>
<dbReference type="PIRSF" id="PIRSF026631">
    <property type="entry name" value="UCP026631"/>
    <property type="match status" value="1"/>
</dbReference>
<evidence type="ECO:0000259" key="3">
    <source>
        <dbReference type="Pfam" id="PF03703"/>
    </source>
</evidence>
<feature type="region of interest" description="Disordered" evidence="1">
    <location>
        <begin position="1"/>
        <end position="24"/>
    </location>
</feature>
<sequence>MSADGTTTGAGTPADGTGTDDDRRWRRVHPVTPLVRTWAAFVALLFVLGNQAIDSVEVAGEVAGQVARFWWAAVLAVLLFLGVVVGFTVLAWRMTTYAVDDDAAHLRKGILFRQQRHARLDRLQAVDVRQPLVARLFGLAELSLEVAGGADSAVTIGFLRIDDANQLRAEILARAAGVKARKARTGAGDGAPVGTAGAAVDRSDVAAGQSAAVAADGGAGADVVSPAGDDVPAVRTPDADAADLPALEAPENLVYEVPPSRLVVSLLRLPVVWLILLAFGGLGVAVGVTRNFGLLGSVLPGLLGGGAYLFSRFAGEFGFRAAISPDGIRLRHGLLETRAQTIPPGRVQALSITQGFWWRGKGWWRVKVNVAGYGTEGNDTQHVLLPVGPRDEALTALWLVLPDLRTDEVAPLLDEGLTGDARTDSVFVTSPRRARLFDPWSWRRNGFAVADRVLLLRTGRLTRSLVVVPHERTQSLGLEQGPWQRRRGLTTFAVHSTPGPVAPRVPHLDDADAAGLLAAQAVRARTARAHQPPERWMEAVAELAPTGTEQG</sequence>
<evidence type="ECO:0000256" key="1">
    <source>
        <dbReference type="SAM" id="MobiDB-lite"/>
    </source>
</evidence>
<feature type="transmembrane region" description="Helical" evidence="2">
    <location>
        <begin position="33"/>
        <end position="49"/>
    </location>
</feature>
<reference evidence="4 5" key="1">
    <citation type="submission" date="2017-10" db="EMBL/GenBank/DDBJ databases">
        <title>Sequencing the genomes of 1000 actinobacteria strains.</title>
        <authorList>
            <person name="Klenk H.-P."/>
        </authorList>
    </citation>
    <scope>NUCLEOTIDE SEQUENCE [LARGE SCALE GENOMIC DNA]</scope>
    <source>
        <strain evidence="4 5">DSM 21863</strain>
    </source>
</reference>
<gene>
    <name evidence="4" type="ORF">ATJ88_3123</name>
</gene>
<comment type="caution">
    <text evidence="4">The sequence shown here is derived from an EMBL/GenBank/DDBJ whole genome shotgun (WGS) entry which is preliminary data.</text>
</comment>
<feature type="domain" description="YdbS-like PH" evidence="3">
    <location>
        <begin position="319"/>
        <end position="389"/>
    </location>
</feature>
<feature type="compositionally biased region" description="Low complexity" evidence="1">
    <location>
        <begin position="1"/>
        <end position="17"/>
    </location>
</feature>
<dbReference type="AlphaFoldDB" id="A0A2A9F1W0"/>
<feature type="transmembrane region" description="Helical" evidence="2">
    <location>
        <begin position="266"/>
        <end position="286"/>
    </location>
</feature>
<keyword evidence="2" id="KW-1133">Transmembrane helix</keyword>
<evidence type="ECO:0000256" key="2">
    <source>
        <dbReference type="SAM" id="Phobius"/>
    </source>
</evidence>